<accession>A0A0B1TGQ3</accession>
<feature type="compositionally biased region" description="Low complexity" evidence="1">
    <location>
        <begin position="81"/>
        <end position="100"/>
    </location>
</feature>
<feature type="region of interest" description="Disordered" evidence="1">
    <location>
        <begin position="68"/>
        <end position="111"/>
    </location>
</feature>
<keyword evidence="3" id="KW-1185">Reference proteome</keyword>
<proteinExistence type="predicted"/>
<dbReference type="EMBL" id="KN549604">
    <property type="protein sequence ID" value="KHJ96703.1"/>
    <property type="molecule type" value="Genomic_DNA"/>
</dbReference>
<name>A0A0B1TGQ3_OESDE</name>
<reference evidence="2 3" key="1">
    <citation type="submission" date="2014-03" db="EMBL/GenBank/DDBJ databases">
        <title>Draft genome of the hookworm Oesophagostomum dentatum.</title>
        <authorList>
            <person name="Mitreva M."/>
        </authorList>
    </citation>
    <scope>NUCLEOTIDE SEQUENCE [LARGE SCALE GENOMIC DNA]</scope>
    <source>
        <strain evidence="2 3">OD-Hann</strain>
    </source>
</reference>
<dbReference type="AlphaFoldDB" id="A0A0B1TGQ3"/>
<organism evidence="2 3">
    <name type="scientific">Oesophagostomum dentatum</name>
    <name type="common">Nodular worm</name>
    <dbReference type="NCBI Taxonomy" id="61180"/>
    <lineage>
        <taxon>Eukaryota</taxon>
        <taxon>Metazoa</taxon>
        <taxon>Ecdysozoa</taxon>
        <taxon>Nematoda</taxon>
        <taxon>Chromadorea</taxon>
        <taxon>Rhabditida</taxon>
        <taxon>Rhabditina</taxon>
        <taxon>Rhabditomorpha</taxon>
        <taxon>Strongyloidea</taxon>
        <taxon>Strongylidae</taxon>
        <taxon>Oesophagostomum</taxon>
    </lineage>
</organism>
<feature type="compositionally biased region" description="Basic and acidic residues" evidence="1">
    <location>
        <begin position="28"/>
        <end position="40"/>
    </location>
</feature>
<evidence type="ECO:0000313" key="2">
    <source>
        <dbReference type="EMBL" id="KHJ96703.1"/>
    </source>
</evidence>
<protein>
    <submittedName>
        <fullName evidence="2">Uncharacterized protein</fullName>
    </submittedName>
</protein>
<feature type="region of interest" description="Disordered" evidence="1">
    <location>
        <begin position="283"/>
        <end position="325"/>
    </location>
</feature>
<gene>
    <name evidence="2" type="ORF">OESDEN_03332</name>
</gene>
<evidence type="ECO:0000313" key="3">
    <source>
        <dbReference type="Proteomes" id="UP000053660"/>
    </source>
</evidence>
<feature type="region of interest" description="Disordered" evidence="1">
    <location>
        <begin position="24"/>
        <end position="49"/>
    </location>
</feature>
<dbReference type="Proteomes" id="UP000053660">
    <property type="component" value="Unassembled WGS sequence"/>
</dbReference>
<dbReference type="OrthoDB" id="10592940at2759"/>
<sequence length="325" mass="35752">MYVLMSGEGESDEIVKENIKKVANVPESEQKKGQVQEKESQNTTADVKLGSGREVVFELSYDYEHLDADGKPQKHLVRVTPSSEPPAASKPTPSSSAQSSVFEGNDHGNIRSVSRNEANEVFFGEVEQQEDNPTEDSSNVVLGDVLFVDADGNEIIQRTTALPDGTYQQQYLGQAEDGSLFLLDDIVSAGLHPYTETVEEVYDGDIIDENVEAQEIVLEEEYGNVTSQSFASAAPGRSGVAGRERFEGTAMRRSYNSVGNAVVQQGYSDHQGIRQQFDSDVVDDGSVHYDEGEVPLNTNKYEQPMESYSGEQQFEETPVTKSQQK</sequence>
<evidence type="ECO:0000256" key="1">
    <source>
        <dbReference type="SAM" id="MobiDB-lite"/>
    </source>
</evidence>